<dbReference type="SUPFAM" id="SSF50729">
    <property type="entry name" value="PH domain-like"/>
    <property type="match status" value="1"/>
</dbReference>
<dbReference type="EMBL" id="BEYU01000027">
    <property type="protein sequence ID" value="GBG27020.1"/>
    <property type="molecule type" value="Genomic_DNA"/>
</dbReference>
<evidence type="ECO:0000259" key="6">
    <source>
        <dbReference type="PROSITE" id="PS51783"/>
    </source>
</evidence>
<dbReference type="InterPro" id="IPR001680">
    <property type="entry name" value="WD40_rpt"/>
</dbReference>
<dbReference type="InterPro" id="IPR011993">
    <property type="entry name" value="PH-like_dom_sf"/>
</dbReference>
<dbReference type="CDD" id="cd06071">
    <property type="entry name" value="Beach"/>
    <property type="match status" value="1"/>
</dbReference>
<dbReference type="SMART" id="SM00320">
    <property type="entry name" value="WD40"/>
    <property type="match status" value="5"/>
</dbReference>
<evidence type="ECO:0000256" key="3">
    <source>
        <dbReference type="PROSITE-ProRule" id="PRU00221"/>
    </source>
</evidence>
<dbReference type="PROSITE" id="PS50294">
    <property type="entry name" value="WD_REPEATS_REGION"/>
    <property type="match status" value="1"/>
</dbReference>
<reference evidence="7 8" key="1">
    <citation type="submission" date="2017-12" db="EMBL/GenBank/DDBJ databases">
        <title>Sequencing, de novo assembly and annotation of complete genome of a new Thraustochytrid species, strain FCC1311.</title>
        <authorList>
            <person name="Sedici K."/>
            <person name="Godart F."/>
            <person name="Aiese Cigliano R."/>
            <person name="Sanseverino W."/>
            <person name="Barakat M."/>
            <person name="Ortet P."/>
            <person name="Marechal E."/>
            <person name="Cagnac O."/>
            <person name="Amato A."/>
        </authorList>
    </citation>
    <scope>NUCLEOTIDE SEQUENCE [LARGE SCALE GENOMIC DNA]</scope>
</reference>
<dbReference type="PANTHER" id="PTHR13743">
    <property type="entry name" value="BEIGE/BEACH-RELATED"/>
    <property type="match status" value="1"/>
</dbReference>
<dbReference type="InterPro" id="IPR036322">
    <property type="entry name" value="WD40_repeat_dom_sf"/>
</dbReference>
<dbReference type="InterPro" id="IPR015943">
    <property type="entry name" value="WD40/YVTN_repeat-like_dom_sf"/>
</dbReference>
<feature type="domain" description="BEACH-type PH" evidence="6">
    <location>
        <begin position="183"/>
        <end position="318"/>
    </location>
</feature>
<dbReference type="Pfam" id="PF00400">
    <property type="entry name" value="WD40"/>
    <property type="match status" value="1"/>
</dbReference>
<dbReference type="SUPFAM" id="SSF81837">
    <property type="entry name" value="BEACH domain"/>
    <property type="match status" value="1"/>
</dbReference>
<evidence type="ECO:0000256" key="2">
    <source>
        <dbReference type="ARBA" id="ARBA00022737"/>
    </source>
</evidence>
<evidence type="ECO:0000259" key="5">
    <source>
        <dbReference type="PROSITE" id="PS50197"/>
    </source>
</evidence>
<evidence type="ECO:0000256" key="4">
    <source>
        <dbReference type="SAM" id="MobiDB-lite"/>
    </source>
</evidence>
<comment type="caution">
    <text evidence="7">The sequence shown here is derived from an EMBL/GenBank/DDBJ whole genome shotgun (WGS) entry which is preliminary data.</text>
</comment>
<dbReference type="InParanoid" id="A0A2R5G7P3"/>
<feature type="compositionally biased region" description="Pro residues" evidence="4">
    <location>
        <begin position="664"/>
        <end position="674"/>
    </location>
</feature>
<keyword evidence="8" id="KW-1185">Reference proteome</keyword>
<dbReference type="InterPro" id="IPR036372">
    <property type="entry name" value="BEACH_dom_sf"/>
</dbReference>
<dbReference type="Proteomes" id="UP000241890">
    <property type="component" value="Unassembled WGS sequence"/>
</dbReference>
<feature type="compositionally biased region" description="Low complexity" evidence="4">
    <location>
        <begin position="764"/>
        <end position="773"/>
    </location>
</feature>
<dbReference type="AlphaFoldDB" id="A0A2R5G7P3"/>
<keyword evidence="2" id="KW-0677">Repeat</keyword>
<dbReference type="Gene3D" id="1.10.1540.10">
    <property type="entry name" value="BEACH domain"/>
    <property type="match status" value="1"/>
</dbReference>
<dbReference type="OrthoDB" id="26681at2759"/>
<dbReference type="InterPro" id="IPR000409">
    <property type="entry name" value="BEACH_dom"/>
</dbReference>
<evidence type="ECO:0000313" key="7">
    <source>
        <dbReference type="EMBL" id="GBG27020.1"/>
    </source>
</evidence>
<evidence type="ECO:0000256" key="1">
    <source>
        <dbReference type="ARBA" id="ARBA00022574"/>
    </source>
</evidence>
<dbReference type="Pfam" id="PF02138">
    <property type="entry name" value="Beach"/>
    <property type="match status" value="1"/>
</dbReference>
<organism evidence="7 8">
    <name type="scientific">Hondaea fermentalgiana</name>
    <dbReference type="NCBI Taxonomy" id="2315210"/>
    <lineage>
        <taxon>Eukaryota</taxon>
        <taxon>Sar</taxon>
        <taxon>Stramenopiles</taxon>
        <taxon>Bigyra</taxon>
        <taxon>Labyrinthulomycetes</taxon>
        <taxon>Thraustochytrida</taxon>
        <taxon>Thraustochytriidae</taxon>
        <taxon>Hondaea</taxon>
    </lineage>
</organism>
<dbReference type="PANTHER" id="PTHR13743:SF123">
    <property type="entry name" value="PROTEIN FAN"/>
    <property type="match status" value="1"/>
</dbReference>
<dbReference type="Gene3D" id="2.30.29.30">
    <property type="entry name" value="Pleckstrin-homology domain (PH domain)/Phosphotyrosine-binding domain (PTB)"/>
    <property type="match status" value="1"/>
</dbReference>
<dbReference type="InterPro" id="IPR023362">
    <property type="entry name" value="PH-BEACH_dom"/>
</dbReference>
<feature type="compositionally biased region" description="Low complexity" evidence="4">
    <location>
        <begin position="711"/>
        <end position="720"/>
    </location>
</feature>
<proteinExistence type="predicted"/>
<feature type="region of interest" description="Disordered" evidence="4">
    <location>
        <begin position="636"/>
        <end position="773"/>
    </location>
</feature>
<accession>A0A2R5G7P3</accession>
<sequence>METGNRRFNLLLLDHDEYLLESAAAEDASETAGASTSGSLGDGRLWICSRCLVFEPRDFSLALEKYRFDDMDQAPGRGGLVSSGSGQEEPVLLMEASSVTKLKQGGKSRPYETEQALCKRVFKLKHRSVSSTLALVRELWGVRRKIKAEPRGARASMEQDLLGPILAKRKDKAFDKSRLIDFREQLLTPKELRVSLVSQLTDIPGCVLVTDQRLYFQPAQLNNIGEVVQSYPLARLTGVYKRRFLLRHRALEVRFEKDSFEFSGGGGTGNGGIGTHMGGSPGDDDEAMTTGLFEQEKILLLCFEDGRNARDLVHDLLVPFLASNRGQAPTTVMAAPTLDLLASQSAWQEGRMSNFEYLMRLNTLADRSVADLTQYPVFPWVIADYTSKELDLSRPETFRDLSKPIGALNPDRLTGFKERFQHMLSEIDPHVPPFLYGTHYTTPGYVLYFLVRRVPDLMLRLQNGEFDRPDRSFHSVEATWNSVMNNTADLKELIPEFYASDGDFLVNVQHLDLGRKQDGDFVDNVRLPPWCSGPRDFVEKCREALESDYVSAHLHEWIDLIFGCKQQGQAAIEADNLFYYLTYEGAVDLDKVQDPDERKSYEAQIYEFGQTPKQLFSEPHPTRNARRETPAMALADDEDAKVQSLAASASAPDDFLDPVASPTVSPPPPPPPGAAPQSSFLAGDGVVAAQETATVSTTRSPSPAREESEEMSSASPQSTSLHTAPGSPPMAPMRIDFDSLGASRETRKKSVEGPPSQLLPVKPGAGSSSAGSGWWRVDNNTLQTYAASSEVKVHRGPVSCICSAEADDSIYSVSHDGSMTCISARTQMVKRRMAVGRLALACCAPLRDGGLAVGSWDNSLYVCALEHGRVVNRVAAHEDAVACISTNATGRVLATGSWESSVKIWSVRGSKQISPLGAFYDHESEITAVEMDAGGNLVLSASTSGDVLIHDLRMDDVVMKYSSCRERGSHAVSVHWTQNETTVAVCGRDGVVDLFDLPGGFLAPTTSVDALLPRGSVVTAATITPDRLCTVLGTSCGRVALCNVNFMGSLSGRSSARTIYKPVRDGHDLEGGDMSLSETGRGLGASASDTVSSATRSPPEQGISALHCTSSAILAGTGAGMITFLTASATS</sequence>
<feature type="compositionally biased region" description="Polar residues" evidence="4">
    <location>
        <begin position="1087"/>
        <end position="1098"/>
    </location>
</feature>
<feature type="region of interest" description="Disordered" evidence="4">
    <location>
        <begin position="1068"/>
        <end position="1100"/>
    </location>
</feature>
<dbReference type="PROSITE" id="PS50197">
    <property type="entry name" value="BEACH"/>
    <property type="match status" value="1"/>
</dbReference>
<feature type="domain" description="BEACH" evidence="5">
    <location>
        <begin position="332"/>
        <end position="623"/>
    </location>
</feature>
<dbReference type="InterPro" id="IPR050865">
    <property type="entry name" value="BEACH_Domain"/>
</dbReference>
<gene>
    <name evidence="7" type="ORF">FCC1311_032432</name>
</gene>
<feature type="repeat" description="WD" evidence="3">
    <location>
        <begin position="874"/>
        <end position="915"/>
    </location>
</feature>
<dbReference type="Pfam" id="PF25400">
    <property type="entry name" value="PH_FAN"/>
    <property type="match status" value="1"/>
</dbReference>
<evidence type="ECO:0000313" key="8">
    <source>
        <dbReference type="Proteomes" id="UP000241890"/>
    </source>
</evidence>
<keyword evidence="1 3" id="KW-0853">WD repeat</keyword>
<dbReference type="InterPro" id="IPR057496">
    <property type="entry name" value="FAN-like_PH"/>
</dbReference>
<protein>
    <submittedName>
        <fullName evidence="7">Guanine nucleotide-binding protein subunit beta-1</fullName>
    </submittedName>
</protein>
<dbReference type="SMART" id="SM01026">
    <property type="entry name" value="Beach"/>
    <property type="match status" value="1"/>
</dbReference>
<dbReference type="FunFam" id="1.10.1540.10:FF:000001">
    <property type="entry name" value="neurobeachin isoform X1"/>
    <property type="match status" value="1"/>
</dbReference>
<name>A0A2R5G7P3_9STRA</name>
<dbReference type="PROSITE" id="PS51783">
    <property type="entry name" value="PH_BEACH"/>
    <property type="match status" value="1"/>
</dbReference>
<dbReference type="PROSITE" id="PS50082">
    <property type="entry name" value="WD_REPEATS_2"/>
    <property type="match status" value="1"/>
</dbReference>
<dbReference type="Gene3D" id="2.130.10.10">
    <property type="entry name" value="YVTN repeat-like/Quinoprotein amine dehydrogenase"/>
    <property type="match status" value="1"/>
</dbReference>
<dbReference type="SUPFAM" id="SSF50978">
    <property type="entry name" value="WD40 repeat-like"/>
    <property type="match status" value="1"/>
</dbReference>